<dbReference type="SUPFAM" id="SSF48371">
    <property type="entry name" value="ARM repeat"/>
    <property type="match status" value="1"/>
</dbReference>
<evidence type="ECO:0000313" key="1">
    <source>
        <dbReference type="EMBL" id="AWW32639.1"/>
    </source>
</evidence>
<sequence length="165" mass="18866">MFASSFLFSQLSDPLLIIKLLEIGLTVKLTNNKLSLDWIFYIKQKTDYHYMKHDILEKYIAAAQQYESGTLIGNRNQTNKAYKKLNAFFKELKASNQLDKLLVLTGHENCGVKMWAATHILPVNEETGLRVLDELASNLQGGLFGFDAKMTIQEWKKGNLTYLTE</sequence>
<dbReference type="InterPro" id="IPR042236">
    <property type="entry name" value="PI3K_accessory_sf"/>
</dbReference>
<accession>A0A2Z4IPK0</accession>
<evidence type="ECO:0000313" key="2">
    <source>
        <dbReference type="Proteomes" id="UP000248688"/>
    </source>
</evidence>
<reference evidence="1 2" key="1">
    <citation type="submission" date="2018-06" db="EMBL/GenBank/DDBJ databases">
        <title>Echinicola strongylocentroti sp. nov., isolated from a sea urchin Strongylocentrotus intermedius.</title>
        <authorList>
            <person name="Bae S.S."/>
        </authorList>
    </citation>
    <scope>NUCLEOTIDE SEQUENCE [LARGE SCALE GENOMIC DNA]</scope>
    <source>
        <strain evidence="1 2">MEBiC08714</strain>
    </source>
</reference>
<organism evidence="1 2">
    <name type="scientific">Echinicola strongylocentroti</name>
    <dbReference type="NCBI Taxonomy" id="1795355"/>
    <lineage>
        <taxon>Bacteria</taxon>
        <taxon>Pseudomonadati</taxon>
        <taxon>Bacteroidota</taxon>
        <taxon>Cytophagia</taxon>
        <taxon>Cytophagales</taxon>
        <taxon>Cyclobacteriaceae</taxon>
        <taxon>Echinicola</taxon>
    </lineage>
</organism>
<dbReference type="AlphaFoldDB" id="A0A2Z4IPK0"/>
<proteinExistence type="predicted"/>
<gene>
    <name evidence="1" type="ORF">DN752_22200</name>
</gene>
<name>A0A2Z4IPK0_9BACT</name>
<dbReference type="KEGG" id="est:DN752_22200"/>
<dbReference type="EMBL" id="CP030041">
    <property type="protein sequence ID" value="AWW32639.1"/>
    <property type="molecule type" value="Genomic_DNA"/>
</dbReference>
<dbReference type="InterPro" id="IPR016024">
    <property type="entry name" value="ARM-type_fold"/>
</dbReference>
<dbReference type="Gene3D" id="1.25.40.70">
    <property type="entry name" value="Phosphatidylinositol 3-kinase, accessory domain (PIK)"/>
    <property type="match status" value="1"/>
</dbReference>
<dbReference type="OrthoDB" id="1450106at2"/>
<dbReference type="Proteomes" id="UP000248688">
    <property type="component" value="Chromosome"/>
</dbReference>
<keyword evidence="2" id="KW-1185">Reference proteome</keyword>
<protein>
    <submittedName>
        <fullName evidence="1">Uncharacterized protein</fullName>
    </submittedName>
</protein>